<dbReference type="InterPro" id="IPR036397">
    <property type="entry name" value="RNaseH_sf"/>
</dbReference>
<evidence type="ECO:0000313" key="3">
    <source>
        <dbReference type="RefSeq" id="XP_010512944.1"/>
    </source>
</evidence>
<dbReference type="GeneID" id="104788863"/>
<dbReference type="CDD" id="cd06222">
    <property type="entry name" value="RNase_H_like"/>
    <property type="match status" value="1"/>
</dbReference>
<dbReference type="InterPro" id="IPR012337">
    <property type="entry name" value="RNaseH-like_sf"/>
</dbReference>
<name>A0ABM0ZAX4_CAMSA</name>
<evidence type="ECO:0000259" key="1">
    <source>
        <dbReference type="PROSITE" id="PS50878"/>
    </source>
</evidence>
<dbReference type="Pfam" id="PF13456">
    <property type="entry name" value="RVT_3"/>
    <property type="match status" value="1"/>
</dbReference>
<reference evidence="2" key="1">
    <citation type="journal article" date="2014" name="Nat. Commun.">
        <title>The emerging biofuel crop Camelina sativa retains a highly undifferentiated hexaploid genome structure.</title>
        <authorList>
            <person name="Kagale S."/>
            <person name="Koh C."/>
            <person name="Nixon J."/>
            <person name="Bollina V."/>
            <person name="Clarke W.E."/>
            <person name="Tuteja R."/>
            <person name="Spillane C."/>
            <person name="Robinson S.J."/>
            <person name="Links M.G."/>
            <person name="Clarke C."/>
            <person name="Higgins E.E."/>
            <person name="Huebert T."/>
            <person name="Sharpe A.G."/>
            <person name="Parkin I.A."/>
        </authorList>
    </citation>
    <scope>NUCLEOTIDE SEQUENCE [LARGE SCALE GENOMIC DNA]</scope>
    <source>
        <strain evidence="2">cv. DH55</strain>
    </source>
</reference>
<accession>A0ABM0ZAX4</accession>
<dbReference type="CDD" id="cd01650">
    <property type="entry name" value="RT_nLTR_like"/>
    <property type="match status" value="1"/>
</dbReference>
<dbReference type="Pfam" id="PF00078">
    <property type="entry name" value="RVT_1"/>
    <property type="match status" value="1"/>
</dbReference>
<proteinExistence type="predicted"/>
<evidence type="ECO:0000313" key="2">
    <source>
        <dbReference type="Proteomes" id="UP000694864"/>
    </source>
</evidence>
<dbReference type="Gene3D" id="3.30.420.10">
    <property type="entry name" value="Ribonuclease H-like superfamily/Ribonuclease H"/>
    <property type="match status" value="1"/>
</dbReference>
<protein>
    <submittedName>
        <fullName evidence="3">Uncharacterized protein LOC104788863</fullName>
    </submittedName>
</protein>
<dbReference type="SUPFAM" id="SSF53098">
    <property type="entry name" value="Ribonuclease H-like"/>
    <property type="match status" value="1"/>
</dbReference>
<reference evidence="3" key="2">
    <citation type="submission" date="2025-08" db="UniProtKB">
        <authorList>
            <consortium name="RefSeq"/>
        </authorList>
    </citation>
    <scope>IDENTIFICATION</scope>
    <source>
        <tissue evidence="3">Leaf</tissue>
    </source>
</reference>
<dbReference type="InterPro" id="IPR000477">
    <property type="entry name" value="RT_dom"/>
</dbReference>
<dbReference type="RefSeq" id="XP_010512944.1">
    <property type="nucleotide sequence ID" value="XM_010514642.1"/>
</dbReference>
<sequence>MTSLFYQRFWKSIGPDIIKLVKEFFETRAFDPRLNETNICLIPKNERPRAMGEFRPISLCNVSYKIISKVLCNRLRKALPKLISETQSAFVARRLITDNILLAQENFHALRTNSTCRSKFVAIKTDMSKAYDRVEWLFLEQLLRKLGFDEKWISLLMCCVSSVSYRVLINGEAKENIIPSRGLRQGDPLSPFLFILCTEALIAQLHGAENEGRITGLKIAQGSPPVSHLLFADDSLFFCKADIQQCAEILKIINCYGAASGQQLNKEKSAILFGNRVDQNLKAELKQAIGITKEGGMGSYLGLPETICGSKQQVFAFVQDRLNARINTWSAKFLSKGGREVLIKSVAQALPTYVMSCFLLPQHITNKLRGAIARFWKFNLALLAKQLWRLLRYPDSLLSRVLKGRYFRYSNPMEVKKASSPSFGWRSMFAAKDLLLQGLRKNVRSGFHIKVWSDNWIPTVPARPAKDRGVPRDPNFYVNHLIDFDTKTWKLEALNELVDPSDIPLITSIQLSKSFKVDDYVWSYTKSGQYSVRSGYALATQGIQEVLEPSITPLKKQVWKAKISRKIKHFLWQVLSGALAANGRLAERHSGTDKSCPRCGEEESINHLLFECPPALQVWALCSIPSPPGLFPCSSLFTNIDHLLWRAKEQGVSDEQLAIFPWVLWYLWKAKNEKMFNGKDITPLDTLELASSEAMAWKMAQIVEAYEDSEVSYEDVADVEDVCLGETKCQIDASWDESDRFSGVGFVLLSAGPHFGLKCTRKFLSVLHAELAALIWAMESVLQLGLVSVHFETDCASIPKVIEEFEEWPNFSTELDTFFSLRDKFSVFTISHIPRTVNIRADRLAKGARARGELFSHVDYQVPELLAVETNLFEHE</sequence>
<dbReference type="Proteomes" id="UP000694864">
    <property type="component" value="Chromosome 5"/>
</dbReference>
<dbReference type="PANTHER" id="PTHR33116">
    <property type="entry name" value="REVERSE TRANSCRIPTASE ZINC-BINDING DOMAIN-CONTAINING PROTEIN-RELATED-RELATED"/>
    <property type="match status" value="1"/>
</dbReference>
<gene>
    <name evidence="3" type="primary">LOC104788863</name>
</gene>
<dbReference type="InterPro" id="IPR026960">
    <property type="entry name" value="RVT-Znf"/>
</dbReference>
<dbReference type="InterPro" id="IPR002156">
    <property type="entry name" value="RNaseH_domain"/>
</dbReference>
<organism evidence="2 3">
    <name type="scientific">Camelina sativa</name>
    <name type="common">False flax</name>
    <name type="synonym">Myagrum sativum</name>
    <dbReference type="NCBI Taxonomy" id="90675"/>
    <lineage>
        <taxon>Eukaryota</taxon>
        <taxon>Viridiplantae</taxon>
        <taxon>Streptophyta</taxon>
        <taxon>Embryophyta</taxon>
        <taxon>Tracheophyta</taxon>
        <taxon>Spermatophyta</taxon>
        <taxon>Magnoliopsida</taxon>
        <taxon>eudicotyledons</taxon>
        <taxon>Gunneridae</taxon>
        <taxon>Pentapetalae</taxon>
        <taxon>rosids</taxon>
        <taxon>malvids</taxon>
        <taxon>Brassicales</taxon>
        <taxon>Brassicaceae</taxon>
        <taxon>Camelineae</taxon>
        <taxon>Camelina</taxon>
    </lineage>
</organism>
<dbReference type="PROSITE" id="PS50878">
    <property type="entry name" value="RT_POL"/>
    <property type="match status" value="1"/>
</dbReference>
<dbReference type="InterPro" id="IPR044730">
    <property type="entry name" value="RNase_H-like_dom_plant"/>
</dbReference>
<dbReference type="PANTHER" id="PTHR33116:SF86">
    <property type="entry name" value="REVERSE TRANSCRIPTASE DOMAIN-CONTAINING PROTEIN"/>
    <property type="match status" value="1"/>
</dbReference>
<dbReference type="Pfam" id="PF13966">
    <property type="entry name" value="zf-RVT"/>
    <property type="match status" value="1"/>
</dbReference>
<dbReference type="SUPFAM" id="SSF56672">
    <property type="entry name" value="DNA/RNA polymerases"/>
    <property type="match status" value="1"/>
</dbReference>
<feature type="domain" description="Reverse transcriptase" evidence="1">
    <location>
        <begin position="23"/>
        <end position="293"/>
    </location>
</feature>
<keyword evidence="2" id="KW-1185">Reference proteome</keyword>
<dbReference type="InterPro" id="IPR043502">
    <property type="entry name" value="DNA/RNA_pol_sf"/>
</dbReference>